<dbReference type="Proteomes" id="UP000259030">
    <property type="component" value="Chromosome"/>
</dbReference>
<evidence type="ECO:0000313" key="3">
    <source>
        <dbReference type="Proteomes" id="UP000259030"/>
    </source>
</evidence>
<dbReference type="EMBL" id="CP021081">
    <property type="protein sequence ID" value="ASN81637.1"/>
    <property type="molecule type" value="Genomic_DNA"/>
</dbReference>
<dbReference type="AlphaFoldDB" id="A0A221SYA5"/>
<dbReference type="STRING" id="317577.GCA_000419625_01508"/>
<gene>
    <name evidence="2" type="ORF">DFI_12090</name>
</gene>
<dbReference type="PROSITE" id="PS51257">
    <property type="entry name" value="PROKAR_LIPOPROTEIN"/>
    <property type="match status" value="1"/>
</dbReference>
<reference evidence="2 3" key="1">
    <citation type="submission" date="2017-05" db="EMBL/GenBank/DDBJ databases">
        <title>The complete genome sequence of Deinococcus ficus isolated from the rhizosphere of the Ficus religiosa L. in Taiwan.</title>
        <authorList>
            <person name="Wu K.-M."/>
            <person name="Liao T.-L."/>
            <person name="Liu Y.-M."/>
            <person name="Young C.-C."/>
            <person name="Tsai S.-F."/>
        </authorList>
    </citation>
    <scope>NUCLEOTIDE SEQUENCE [LARGE SCALE GENOMIC DNA]</scope>
    <source>
        <strain evidence="2 3">CC-FR2-10</strain>
    </source>
</reference>
<protein>
    <submittedName>
        <fullName evidence="2">ABC transporter</fullName>
    </submittedName>
</protein>
<sequence length="448" mass="45239">MRPVQTSHGRWARGALTVSLVLGLTACGQPPAGGAALSAQVAAGEPMLNEVYYDSVSTDTGTFIELKGPAGKSLSGYTLAAFDTAGTQYRTVTLSGSIPASGYFVVAQDTTVPNRTLVNSGTDLNNGSASLRLLKSGAVIDALAYGTPTSGRGEGSPAPTTGAGSALARVPDGQDTNVNSADFRVQAATPGASNGGSGGGGGTTGKKVLFDLTKAEDAGNADWRIDGAYSDYAAALRGLGYTVGSLTGTGITSTGLSGAAVLVIPEPQSPFSDTERAAIQAFVQGGGGVFMITDHRVSDRNNNGWDSPEVFDGWDGSTPASVSGAYQASLNSDVIFGLNASFNSSFSDPVYTATPLTTHPILNGVSSAGVYVGTSVDVLAGTALMGTGGKTYLAVNSVGAGRVAMWGDSSTFGDNTYSDGSTGTYNNWPNLSNAALGKNVVRWLAGDL</sequence>
<evidence type="ECO:0000256" key="1">
    <source>
        <dbReference type="SAM" id="MobiDB-lite"/>
    </source>
</evidence>
<name>A0A221SYA5_9DEIO</name>
<dbReference type="SUPFAM" id="SSF52317">
    <property type="entry name" value="Class I glutamine amidotransferase-like"/>
    <property type="match status" value="1"/>
</dbReference>
<organism evidence="2 3">
    <name type="scientific">Deinococcus ficus</name>
    <dbReference type="NCBI Taxonomy" id="317577"/>
    <lineage>
        <taxon>Bacteria</taxon>
        <taxon>Thermotogati</taxon>
        <taxon>Deinococcota</taxon>
        <taxon>Deinococci</taxon>
        <taxon>Deinococcales</taxon>
        <taxon>Deinococcaceae</taxon>
        <taxon>Deinococcus</taxon>
    </lineage>
</organism>
<proteinExistence type="predicted"/>
<evidence type="ECO:0000313" key="2">
    <source>
        <dbReference type="EMBL" id="ASN81637.1"/>
    </source>
</evidence>
<dbReference type="InterPro" id="IPR029062">
    <property type="entry name" value="Class_I_gatase-like"/>
</dbReference>
<feature type="region of interest" description="Disordered" evidence="1">
    <location>
        <begin position="147"/>
        <end position="178"/>
    </location>
</feature>
<keyword evidence="3" id="KW-1185">Reference proteome</keyword>
<accession>A0A221SYA5</accession>
<dbReference type="KEGG" id="dfc:DFI_12090"/>
<dbReference type="Gene3D" id="3.40.50.880">
    <property type="match status" value="1"/>
</dbReference>